<dbReference type="InterPro" id="IPR025588">
    <property type="entry name" value="YcxB-like_C"/>
</dbReference>
<keyword evidence="1" id="KW-0472">Membrane</keyword>
<feature type="transmembrane region" description="Helical" evidence="1">
    <location>
        <begin position="87"/>
        <end position="105"/>
    </location>
</feature>
<dbReference type="Proteomes" id="UP000315750">
    <property type="component" value="Chromosome"/>
</dbReference>
<dbReference type="Pfam" id="PF14317">
    <property type="entry name" value="YcxB"/>
    <property type="match status" value="1"/>
</dbReference>
<gene>
    <name evidence="3" type="ORF">Pan181_46510</name>
</gene>
<accession>A0A518AUM1</accession>
<proteinExistence type="predicted"/>
<dbReference type="AlphaFoldDB" id="A0A518AUM1"/>
<organism evidence="3 4">
    <name type="scientific">Aeoliella mucimassa</name>
    <dbReference type="NCBI Taxonomy" id="2527972"/>
    <lineage>
        <taxon>Bacteria</taxon>
        <taxon>Pseudomonadati</taxon>
        <taxon>Planctomycetota</taxon>
        <taxon>Planctomycetia</taxon>
        <taxon>Pirellulales</taxon>
        <taxon>Lacipirellulaceae</taxon>
        <taxon>Aeoliella</taxon>
    </lineage>
</organism>
<evidence type="ECO:0000313" key="4">
    <source>
        <dbReference type="Proteomes" id="UP000315750"/>
    </source>
</evidence>
<feature type="transmembrane region" description="Helical" evidence="1">
    <location>
        <begin position="63"/>
        <end position="81"/>
    </location>
</feature>
<feature type="domain" description="YcxB-like C-terminal" evidence="2">
    <location>
        <begin position="138"/>
        <end position="197"/>
    </location>
</feature>
<sequence>MASENPYASPAMTTDVVREVPQLEPPQSITYQLTDGEAREITNYLSFNNTAYERYLKKRQRRFYWMGAIGAVAASCMGIAGDEFRPLFLAAVTYSALLFFAGYRLPARARKGAAKLALEMQADDKFGWMDQQLCVTLEEGGVHIEEDNGYRFRRWTRIDRLETSGGVLYLFFDANSAMPVPSRAFYDEAAFLAFRQLAAQLLQKAQGEPTAR</sequence>
<evidence type="ECO:0000259" key="2">
    <source>
        <dbReference type="Pfam" id="PF14317"/>
    </source>
</evidence>
<keyword evidence="4" id="KW-1185">Reference proteome</keyword>
<dbReference type="KEGG" id="amuc:Pan181_46510"/>
<name>A0A518AUM1_9BACT</name>
<reference evidence="3 4" key="1">
    <citation type="submission" date="2019-02" db="EMBL/GenBank/DDBJ databases">
        <title>Deep-cultivation of Planctomycetes and their phenomic and genomic characterization uncovers novel biology.</title>
        <authorList>
            <person name="Wiegand S."/>
            <person name="Jogler M."/>
            <person name="Boedeker C."/>
            <person name="Pinto D."/>
            <person name="Vollmers J."/>
            <person name="Rivas-Marin E."/>
            <person name="Kohn T."/>
            <person name="Peeters S.H."/>
            <person name="Heuer A."/>
            <person name="Rast P."/>
            <person name="Oberbeckmann S."/>
            <person name="Bunk B."/>
            <person name="Jeske O."/>
            <person name="Meyerdierks A."/>
            <person name="Storesund J.E."/>
            <person name="Kallscheuer N."/>
            <person name="Luecker S."/>
            <person name="Lage O.M."/>
            <person name="Pohl T."/>
            <person name="Merkel B.J."/>
            <person name="Hornburger P."/>
            <person name="Mueller R.-W."/>
            <person name="Bruemmer F."/>
            <person name="Labrenz M."/>
            <person name="Spormann A.M."/>
            <person name="Op den Camp H."/>
            <person name="Overmann J."/>
            <person name="Amann R."/>
            <person name="Jetten M.S.M."/>
            <person name="Mascher T."/>
            <person name="Medema M.H."/>
            <person name="Devos D.P."/>
            <person name="Kaster A.-K."/>
            <person name="Ovreas L."/>
            <person name="Rohde M."/>
            <person name="Galperin M.Y."/>
            <person name="Jogler C."/>
        </authorList>
    </citation>
    <scope>NUCLEOTIDE SEQUENCE [LARGE SCALE GENOMIC DNA]</scope>
    <source>
        <strain evidence="3 4">Pan181</strain>
    </source>
</reference>
<protein>
    <recommendedName>
        <fullName evidence="2">YcxB-like C-terminal domain-containing protein</fullName>
    </recommendedName>
</protein>
<evidence type="ECO:0000256" key="1">
    <source>
        <dbReference type="SAM" id="Phobius"/>
    </source>
</evidence>
<keyword evidence="1" id="KW-0812">Transmembrane</keyword>
<dbReference type="EMBL" id="CP036278">
    <property type="protein sequence ID" value="QDU58416.1"/>
    <property type="molecule type" value="Genomic_DNA"/>
</dbReference>
<keyword evidence="1" id="KW-1133">Transmembrane helix</keyword>
<evidence type="ECO:0000313" key="3">
    <source>
        <dbReference type="EMBL" id="QDU58416.1"/>
    </source>
</evidence>